<evidence type="ECO:0008006" key="3">
    <source>
        <dbReference type="Google" id="ProtNLM"/>
    </source>
</evidence>
<organism evidence="1 2">
    <name type="scientific">Pleurodeles waltl</name>
    <name type="common">Iberian ribbed newt</name>
    <dbReference type="NCBI Taxonomy" id="8319"/>
    <lineage>
        <taxon>Eukaryota</taxon>
        <taxon>Metazoa</taxon>
        <taxon>Chordata</taxon>
        <taxon>Craniata</taxon>
        <taxon>Vertebrata</taxon>
        <taxon>Euteleostomi</taxon>
        <taxon>Amphibia</taxon>
        <taxon>Batrachia</taxon>
        <taxon>Caudata</taxon>
        <taxon>Salamandroidea</taxon>
        <taxon>Salamandridae</taxon>
        <taxon>Pleurodelinae</taxon>
        <taxon>Pleurodeles</taxon>
    </lineage>
</organism>
<evidence type="ECO:0000313" key="2">
    <source>
        <dbReference type="Proteomes" id="UP001066276"/>
    </source>
</evidence>
<protein>
    <recommendedName>
        <fullName evidence="3">Secreted protein</fullName>
    </recommendedName>
</protein>
<name>A0AAV7UMQ0_PLEWA</name>
<comment type="caution">
    <text evidence="1">The sequence shown here is derived from an EMBL/GenBank/DDBJ whole genome shotgun (WGS) entry which is preliminary data.</text>
</comment>
<gene>
    <name evidence="1" type="ORF">NDU88_007023</name>
</gene>
<accession>A0AAV7UMQ0</accession>
<keyword evidence="2" id="KW-1185">Reference proteome</keyword>
<proteinExistence type="predicted"/>
<sequence length="112" mass="12352">MFSHARAAAAAWDTLRTAFFYVTGPGQNWPFSSGGAPVTQHWAPHSALLIFGTAAFGSAAGRCDRQHSPPSLVPMGLGLRRPHFSSFLHRLLCRRFKTISGLYESHDDERLL</sequence>
<dbReference type="AlphaFoldDB" id="A0AAV7UMQ0"/>
<dbReference type="EMBL" id="JANPWB010000005">
    <property type="protein sequence ID" value="KAJ1190285.1"/>
    <property type="molecule type" value="Genomic_DNA"/>
</dbReference>
<dbReference type="Proteomes" id="UP001066276">
    <property type="component" value="Chromosome 3_1"/>
</dbReference>
<reference evidence="1" key="1">
    <citation type="journal article" date="2022" name="bioRxiv">
        <title>Sequencing and chromosome-scale assembly of the giantPleurodeles waltlgenome.</title>
        <authorList>
            <person name="Brown T."/>
            <person name="Elewa A."/>
            <person name="Iarovenko S."/>
            <person name="Subramanian E."/>
            <person name="Araus A.J."/>
            <person name="Petzold A."/>
            <person name="Susuki M."/>
            <person name="Suzuki K.-i.T."/>
            <person name="Hayashi T."/>
            <person name="Toyoda A."/>
            <person name="Oliveira C."/>
            <person name="Osipova E."/>
            <person name="Leigh N.D."/>
            <person name="Simon A."/>
            <person name="Yun M.H."/>
        </authorList>
    </citation>
    <scope>NUCLEOTIDE SEQUENCE</scope>
    <source>
        <strain evidence="1">20211129_DDA</strain>
        <tissue evidence="1">Liver</tissue>
    </source>
</reference>
<evidence type="ECO:0000313" key="1">
    <source>
        <dbReference type="EMBL" id="KAJ1190285.1"/>
    </source>
</evidence>